<dbReference type="GO" id="GO:0006654">
    <property type="term" value="P:phosphatidic acid biosynthetic process"/>
    <property type="evidence" value="ECO:0007669"/>
    <property type="project" value="TreeGrafter"/>
</dbReference>
<comment type="caution">
    <text evidence="4">The sequence shown here is derived from an EMBL/GenBank/DDBJ whole genome shotgun (WGS) entry which is preliminary data.</text>
</comment>
<dbReference type="Pfam" id="PF00106">
    <property type="entry name" value="adh_short"/>
    <property type="match status" value="1"/>
</dbReference>
<dbReference type="GO" id="GO:0005811">
    <property type="term" value="C:lipid droplet"/>
    <property type="evidence" value="ECO:0007669"/>
    <property type="project" value="TreeGrafter"/>
</dbReference>
<dbReference type="GO" id="GO:0005783">
    <property type="term" value="C:endoplasmic reticulum"/>
    <property type="evidence" value="ECO:0007669"/>
    <property type="project" value="TreeGrafter"/>
</dbReference>
<dbReference type="PROSITE" id="PS00061">
    <property type="entry name" value="ADH_SHORT"/>
    <property type="match status" value="1"/>
</dbReference>
<dbReference type="EMBL" id="CAJPDT010000139">
    <property type="protein sequence ID" value="CAF9940982.1"/>
    <property type="molecule type" value="Genomic_DNA"/>
</dbReference>
<comment type="similarity">
    <text evidence="1">Belongs to the short-chain dehydrogenases/reductases (SDR) family.</text>
</comment>
<dbReference type="GO" id="GO:0004806">
    <property type="term" value="F:triacylglycerol lipase activity"/>
    <property type="evidence" value="ECO:0007669"/>
    <property type="project" value="TreeGrafter"/>
</dbReference>
<organism evidence="4 5">
    <name type="scientific">Imshaugia aleurites</name>
    <dbReference type="NCBI Taxonomy" id="172621"/>
    <lineage>
        <taxon>Eukaryota</taxon>
        <taxon>Fungi</taxon>
        <taxon>Dikarya</taxon>
        <taxon>Ascomycota</taxon>
        <taxon>Pezizomycotina</taxon>
        <taxon>Lecanoromycetes</taxon>
        <taxon>OSLEUM clade</taxon>
        <taxon>Lecanoromycetidae</taxon>
        <taxon>Lecanorales</taxon>
        <taxon>Lecanorineae</taxon>
        <taxon>Parmeliaceae</taxon>
        <taxon>Imshaugia</taxon>
    </lineage>
</organism>
<dbReference type="AlphaFoldDB" id="A0A8H3PHJ7"/>
<evidence type="ECO:0000256" key="1">
    <source>
        <dbReference type="ARBA" id="ARBA00006484"/>
    </source>
</evidence>
<evidence type="ECO:0000256" key="3">
    <source>
        <dbReference type="ARBA" id="ARBA00023002"/>
    </source>
</evidence>
<keyword evidence="3" id="KW-0560">Oxidoreductase</keyword>
<protein>
    <submittedName>
        <fullName evidence="4">RNA elimination defective protein Red1</fullName>
    </submittedName>
</protein>
<keyword evidence="2" id="KW-0521">NADP</keyword>
<dbReference type="PANTHER" id="PTHR44169:SF3">
    <property type="entry name" value="SHORT-CHAIN DEHYDROGENASE SRDE"/>
    <property type="match status" value="1"/>
</dbReference>
<evidence type="ECO:0000256" key="2">
    <source>
        <dbReference type="ARBA" id="ARBA00022857"/>
    </source>
</evidence>
<evidence type="ECO:0000313" key="4">
    <source>
        <dbReference type="EMBL" id="CAF9940982.1"/>
    </source>
</evidence>
<evidence type="ECO:0000313" key="5">
    <source>
        <dbReference type="Proteomes" id="UP000664534"/>
    </source>
</evidence>
<reference evidence="4" key="1">
    <citation type="submission" date="2021-03" db="EMBL/GenBank/DDBJ databases">
        <authorList>
            <person name="Tagirdzhanova G."/>
        </authorList>
    </citation>
    <scope>NUCLEOTIDE SEQUENCE</scope>
</reference>
<dbReference type="OrthoDB" id="2102561at2759"/>
<proteinExistence type="inferred from homology"/>
<dbReference type="SUPFAM" id="SSF51735">
    <property type="entry name" value="NAD(P)-binding Rossmann-fold domains"/>
    <property type="match status" value="1"/>
</dbReference>
<gene>
    <name evidence="4" type="primary">RED1</name>
    <name evidence="4" type="ORF">IMSHALPRED_002237</name>
</gene>
<sequence>MLYTMPAADNDMEIVERLHAVNVVGPMRMVRYFHRQVIKTRGLIINTGSVGGVAPYTWRSAYNASKAALHHYGNTLRVEMNPFGSVESLLLALDSHHLRLE</sequence>
<dbReference type="Proteomes" id="UP000664534">
    <property type="component" value="Unassembled WGS sequence"/>
</dbReference>
<dbReference type="GO" id="GO:0019433">
    <property type="term" value="P:triglyceride catabolic process"/>
    <property type="evidence" value="ECO:0007669"/>
    <property type="project" value="TreeGrafter"/>
</dbReference>
<dbReference type="GO" id="GO:0000140">
    <property type="term" value="F:acylglycerone-phosphate reductase (NADP+) activity"/>
    <property type="evidence" value="ECO:0007669"/>
    <property type="project" value="TreeGrafter"/>
</dbReference>
<dbReference type="InterPro" id="IPR036291">
    <property type="entry name" value="NAD(P)-bd_dom_sf"/>
</dbReference>
<accession>A0A8H3PHJ7</accession>
<dbReference type="InterPro" id="IPR020904">
    <property type="entry name" value="Sc_DH/Rdtase_CS"/>
</dbReference>
<name>A0A8H3PHJ7_9LECA</name>
<keyword evidence="5" id="KW-1185">Reference proteome</keyword>
<dbReference type="Gene3D" id="3.40.50.720">
    <property type="entry name" value="NAD(P)-binding Rossmann-like Domain"/>
    <property type="match status" value="1"/>
</dbReference>
<dbReference type="InterPro" id="IPR002347">
    <property type="entry name" value="SDR_fam"/>
</dbReference>
<dbReference type="PANTHER" id="PTHR44169">
    <property type="entry name" value="NADPH-DEPENDENT 1-ACYLDIHYDROXYACETONE PHOSPHATE REDUCTASE"/>
    <property type="match status" value="1"/>
</dbReference>